<dbReference type="KEGG" id="vpo:Kpol_1065p38"/>
<dbReference type="HOGENOM" id="CLU_2484906_0_0_1"/>
<dbReference type="FunCoup" id="A7TL59">
    <property type="interactions" value="71"/>
</dbReference>
<reference evidence="1 2" key="1">
    <citation type="journal article" date="2007" name="Proc. Natl. Acad. Sci. U.S.A.">
        <title>Independent sorting-out of thousands of duplicated gene pairs in two yeast species descended from a whole-genome duplication.</title>
        <authorList>
            <person name="Scannell D.R."/>
            <person name="Frank A.C."/>
            <person name="Conant G.C."/>
            <person name="Byrne K.P."/>
            <person name="Woolfit M."/>
            <person name="Wolfe K.H."/>
        </authorList>
    </citation>
    <scope>NUCLEOTIDE SEQUENCE [LARGE SCALE GENOMIC DNA]</scope>
    <source>
        <strain evidence="2">ATCC 22028 / DSM 70294 / BCRC 21397 / CBS 2163 / NBRC 10782 / NRRL Y-8283 / UCD 57-17</strain>
    </source>
</reference>
<dbReference type="PhylomeDB" id="A7TL59"/>
<dbReference type="AlphaFoldDB" id="A7TL59"/>
<evidence type="ECO:0000313" key="2">
    <source>
        <dbReference type="Proteomes" id="UP000000267"/>
    </source>
</evidence>
<dbReference type="eggNOG" id="ENOG502S7IR">
    <property type="taxonomic scope" value="Eukaryota"/>
</dbReference>
<gene>
    <name evidence="1" type="ORF">Kpol_1065p38</name>
</gene>
<dbReference type="OMA" id="YKQSTNF"/>
<name>A7TL59_VANPO</name>
<dbReference type="Proteomes" id="UP000000267">
    <property type="component" value="Unassembled WGS sequence"/>
</dbReference>
<dbReference type="InParanoid" id="A7TL59"/>
<dbReference type="OrthoDB" id="3978317at2759"/>
<accession>A7TL59</accession>
<organism evidence="2">
    <name type="scientific">Vanderwaltozyma polyspora (strain ATCC 22028 / DSM 70294 / BCRC 21397 / CBS 2163 / NBRC 10782 / NRRL Y-8283 / UCD 57-17)</name>
    <name type="common">Kluyveromyces polysporus</name>
    <dbReference type="NCBI Taxonomy" id="436907"/>
    <lineage>
        <taxon>Eukaryota</taxon>
        <taxon>Fungi</taxon>
        <taxon>Dikarya</taxon>
        <taxon>Ascomycota</taxon>
        <taxon>Saccharomycotina</taxon>
        <taxon>Saccharomycetes</taxon>
        <taxon>Saccharomycetales</taxon>
        <taxon>Saccharomycetaceae</taxon>
        <taxon>Vanderwaltozyma</taxon>
    </lineage>
</organism>
<proteinExistence type="predicted"/>
<sequence>MSTLLYKQGPDFTDSTGSFLNSAPVEISTVKGYHDFIAKQKKYDNIQTIFNDNKSEGYVLRDSEVIANITGDARDYLLELAGSV</sequence>
<keyword evidence="2" id="KW-1185">Reference proteome</keyword>
<dbReference type="RefSeq" id="XP_001644880.1">
    <property type="nucleotide sequence ID" value="XM_001644830.1"/>
</dbReference>
<dbReference type="GeneID" id="5545194"/>
<dbReference type="EMBL" id="DS480412">
    <property type="protein sequence ID" value="EDO17022.1"/>
    <property type="molecule type" value="Genomic_DNA"/>
</dbReference>
<protein>
    <submittedName>
        <fullName evidence="1">Uncharacterized protein</fullName>
    </submittedName>
</protein>
<evidence type="ECO:0000313" key="1">
    <source>
        <dbReference type="EMBL" id="EDO17022.1"/>
    </source>
</evidence>